<evidence type="ECO:0000256" key="1">
    <source>
        <dbReference type="SAM" id="MobiDB-lite"/>
    </source>
</evidence>
<dbReference type="AlphaFoldDB" id="S3CTR8"/>
<dbReference type="Pfam" id="PF06687">
    <property type="entry name" value="SUR7"/>
    <property type="match status" value="1"/>
</dbReference>
<dbReference type="PANTHER" id="PTHR28019:SF3">
    <property type="entry name" value="INTEGRAL MEMBRANE PROTEIN (AFU_ORTHOLOGUE AFUA_6G07470)"/>
    <property type="match status" value="1"/>
</dbReference>
<dbReference type="InterPro" id="IPR009571">
    <property type="entry name" value="SUR7/Rim9-like_fungi"/>
</dbReference>
<dbReference type="OrthoDB" id="4480814at2759"/>
<feature type="transmembrane region" description="Helical" evidence="2">
    <location>
        <begin position="172"/>
        <end position="190"/>
    </location>
</feature>
<sequence>MVACGRVICVALPFVLAVVSIVALLVAALSGVADKHMYMFEVNTTGLSISATDAVDILSTRAVLSGLAARSVGFHDTTLLSEKETSSSSNITASDLGLGNIYDINLWNYCETAQNGTRTCTKPKFDWAAKTLNSSENTLTNIISSTGLNLTIPSDIQDAIKVFSKLAKWTEVVFIIAFVALAVEIAFGLFTSCSRGIACLTFVIAIITVVAVVAAAAMATAMATVVVGAIKGAAGDYGVDASLDTSYLAALWIAAAAAVAASFFWMFTVCCCSPESRIRSRSHSGGNNGPIHMGDKPNAYQPLHDPHQNAGFPPNAYAPQYGQPRYPQGGRSDLAYEPYSHQRN</sequence>
<feature type="region of interest" description="Disordered" evidence="1">
    <location>
        <begin position="282"/>
        <end position="344"/>
    </location>
</feature>
<evidence type="ECO:0000313" key="3">
    <source>
        <dbReference type="EMBL" id="EPE10098.1"/>
    </source>
</evidence>
<dbReference type="EMBL" id="KE148146">
    <property type="protein sequence ID" value="EPE10098.1"/>
    <property type="molecule type" value="Genomic_DNA"/>
</dbReference>
<dbReference type="Proteomes" id="UP000016923">
    <property type="component" value="Unassembled WGS sequence"/>
</dbReference>
<evidence type="ECO:0000256" key="2">
    <source>
        <dbReference type="SAM" id="Phobius"/>
    </source>
</evidence>
<dbReference type="GO" id="GO:0051285">
    <property type="term" value="C:cell cortex of cell tip"/>
    <property type="evidence" value="ECO:0007669"/>
    <property type="project" value="TreeGrafter"/>
</dbReference>
<protein>
    <submittedName>
        <fullName evidence="3">Integral membrane protein</fullName>
    </submittedName>
</protein>
<gene>
    <name evidence="3" type="ORF">F503_05193</name>
</gene>
<keyword evidence="2" id="KW-1133">Transmembrane helix</keyword>
<reference evidence="3 4" key="1">
    <citation type="journal article" date="2013" name="BMC Genomics">
        <title>The genome and transcriptome of the pine saprophyte Ophiostoma piceae, and a comparison with the bark beetle-associated pine pathogen Grosmannia clavigera.</title>
        <authorList>
            <person name="Haridas S."/>
            <person name="Wang Y."/>
            <person name="Lim L."/>
            <person name="Massoumi Alamouti S."/>
            <person name="Jackman S."/>
            <person name="Docking R."/>
            <person name="Robertson G."/>
            <person name="Birol I."/>
            <person name="Bohlmann J."/>
            <person name="Breuil C."/>
        </authorList>
    </citation>
    <scope>NUCLEOTIDE SEQUENCE [LARGE SCALE GENOMIC DNA]</scope>
    <source>
        <strain evidence="3 4">UAMH 11346</strain>
    </source>
</reference>
<keyword evidence="2" id="KW-0472">Membrane</keyword>
<feature type="transmembrane region" description="Helical" evidence="2">
    <location>
        <begin position="197"/>
        <end position="230"/>
    </location>
</feature>
<dbReference type="HOGENOM" id="CLU_034574_2_0_1"/>
<evidence type="ECO:0000313" key="4">
    <source>
        <dbReference type="Proteomes" id="UP000016923"/>
    </source>
</evidence>
<accession>S3CTR8</accession>
<dbReference type="InterPro" id="IPR052413">
    <property type="entry name" value="SUR7_domain"/>
</dbReference>
<dbReference type="GO" id="GO:0031505">
    <property type="term" value="P:fungal-type cell wall organization"/>
    <property type="evidence" value="ECO:0007669"/>
    <property type="project" value="TreeGrafter"/>
</dbReference>
<feature type="transmembrane region" description="Helical" evidence="2">
    <location>
        <begin position="7"/>
        <end position="29"/>
    </location>
</feature>
<keyword evidence="4" id="KW-1185">Reference proteome</keyword>
<dbReference type="GO" id="GO:0005886">
    <property type="term" value="C:plasma membrane"/>
    <property type="evidence" value="ECO:0007669"/>
    <property type="project" value="InterPro"/>
</dbReference>
<dbReference type="VEuPathDB" id="FungiDB:F503_05193"/>
<proteinExistence type="predicted"/>
<dbReference type="PANTHER" id="PTHR28019">
    <property type="entry name" value="CELL MEMBRANE PROTEIN YLR413W-RELATED"/>
    <property type="match status" value="1"/>
</dbReference>
<organism evidence="3 4">
    <name type="scientific">Ophiostoma piceae (strain UAMH 11346)</name>
    <name type="common">Sap stain fungus</name>
    <dbReference type="NCBI Taxonomy" id="1262450"/>
    <lineage>
        <taxon>Eukaryota</taxon>
        <taxon>Fungi</taxon>
        <taxon>Dikarya</taxon>
        <taxon>Ascomycota</taxon>
        <taxon>Pezizomycotina</taxon>
        <taxon>Sordariomycetes</taxon>
        <taxon>Sordariomycetidae</taxon>
        <taxon>Ophiostomatales</taxon>
        <taxon>Ophiostomataceae</taxon>
        <taxon>Ophiostoma</taxon>
    </lineage>
</organism>
<dbReference type="eggNOG" id="ENOG502QRB5">
    <property type="taxonomic scope" value="Eukaryota"/>
</dbReference>
<feature type="transmembrane region" description="Helical" evidence="2">
    <location>
        <begin position="250"/>
        <end position="272"/>
    </location>
</feature>
<name>S3CTR8_OPHP1</name>
<dbReference type="OMA" id="FWIFTIC"/>
<keyword evidence="2" id="KW-0812">Transmembrane</keyword>